<dbReference type="Gene3D" id="3.20.20.140">
    <property type="entry name" value="Metal-dependent hydrolases"/>
    <property type="match status" value="1"/>
</dbReference>
<dbReference type="Proteomes" id="UP000318661">
    <property type="component" value="Unassembled WGS sequence"/>
</dbReference>
<dbReference type="SMART" id="SM00481">
    <property type="entry name" value="POLIIIAc"/>
    <property type="match status" value="1"/>
</dbReference>
<comment type="caution">
    <text evidence="2">The sequence shown here is derived from an EMBL/GenBank/DDBJ whole genome shotgun (WGS) entry which is preliminary data.</text>
</comment>
<dbReference type="GO" id="GO:0035312">
    <property type="term" value="F:5'-3' DNA exonuclease activity"/>
    <property type="evidence" value="ECO:0007669"/>
    <property type="project" value="TreeGrafter"/>
</dbReference>
<organism evidence="2 3">
    <name type="scientific">Candidatus Segetimicrobium genomatis</name>
    <dbReference type="NCBI Taxonomy" id="2569760"/>
    <lineage>
        <taxon>Bacteria</taxon>
        <taxon>Bacillati</taxon>
        <taxon>Candidatus Sysuimicrobiota</taxon>
        <taxon>Candidatus Sysuimicrobiia</taxon>
        <taxon>Candidatus Sysuimicrobiales</taxon>
        <taxon>Candidatus Segetimicrobiaceae</taxon>
        <taxon>Candidatus Segetimicrobium</taxon>
    </lineage>
</organism>
<dbReference type="InterPro" id="IPR003141">
    <property type="entry name" value="Pol/His_phosphatase_N"/>
</dbReference>
<dbReference type="EMBL" id="VBAJ01000073">
    <property type="protein sequence ID" value="TMJ08967.1"/>
    <property type="molecule type" value="Genomic_DNA"/>
</dbReference>
<name>A0A537LMS1_9BACT</name>
<proteinExistence type="predicted"/>
<dbReference type="Gene3D" id="1.10.150.650">
    <property type="match status" value="1"/>
</dbReference>
<evidence type="ECO:0000313" key="2">
    <source>
        <dbReference type="EMBL" id="TMJ08967.1"/>
    </source>
</evidence>
<accession>A0A537LMS1</accession>
<dbReference type="PANTHER" id="PTHR42924:SF3">
    <property type="entry name" value="POLYMERASE_HISTIDINOL PHOSPHATASE N-TERMINAL DOMAIN-CONTAINING PROTEIN"/>
    <property type="match status" value="1"/>
</dbReference>
<protein>
    <submittedName>
        <fullName evidence="2">PHP domain-containing protein</fullName>
    </submittedName>
</protein>
<evidence type="ECO:0000259" key="1">
    <source>
        <dbReference type="SMART" id="SM00481"/>
    </source>
</evidence>
<dbReference type="InterPro" id="IPR016195">
    <property type="entry name" value="Pol/histidinol_Pase-like"/>
</dbReference>
<dbReference type="SUPFAM" id="SSF89550">
    <property type="entry name" value="PHP domain-like"/>
    <property type="match status" value="1"/>
</dbReference>
<dbReference type="CDD" id="cd07438">
    <property type="entry name" value="PHP_HisPPase_AMP"/>
    <property type="match status" value="1"/>
</dbReference>
<dbReference type="PANTHER" id="PTHR42924">
    <property type="entry name" value="EXONUCLEASE"/>
    <property type="match status" value="1"/>
</dbReference>
<dbReference type="AlphaFoldDB" id="A0A537LMS1"/>
<evidence type="ECO:0000313" key="3">
    <source>
        <dbReference type="Proteomes" id="UP000318661"/>
    </source>
</evidence>
<sequence>MRIDLHTHTIASDGLLAPEALVALAHDAGVGVLAVADHDSTDGVDPAMTAGRRVGMEIIPAVEINTDIHESEIHILGYYVDHHQPWFQEFLGRLRDGRVNRAAKMVEKLNALGIRIDFARVRALASGAVGRPHVARALVEAGVVGSTEEAFEKYLGRNGPAYVERMKLSPPEAVQVIQRAGGIPVLAHPGWGVKDEMITALVETGLEGLEVYYPDHTPAMVTRYLEIARRLRLLVAGGTDFHGGDLATKVPPGSQYVPVECVEKLKERHEAKSLRQ</sequence>
<feature type="domain" description="Polymerase/histidinol phosphatase N-terminal" evidence="1">
    <location>
        <begin position="3"/>
        <end position="68"/>
    </location>
</feature>
<dbReference type="InterPro" id="IPR052018">
    <property type="entry name" value="PHP_domain"/>
</dbReference>
<dbReference type="Pfam" id="PF02811">
    <property type="entry name" value="PHP"/>
    <property type="match status" value="1"/>
</dbReference>
<dbReference type="InterPro" id="IPR004013">
    <property type="entry name" value="PHP_dom"/>
</dbReference>
<dbReference type="GO" id="GO:0004534">
    <property type="term" value="F:5'-3' RNA exonuclease activity"/>
    <property type="evidence" value="ECO:0007669"/>
    <property type="project" value="TreeGrafter"/>
</dbReference>
<reference evidence="2 3" key="1">
    <citation type="journal article" date="2019" name="Nat. Microbiol.">
        <title>Mediterranean grassland soil C-N compound turnover is dependent on rainfall and depth, and is mediated by genomically divergent microorganisms.</title>
        <authorList>
            <person name="Diamond S."/>
            <person name="Andeer P.F."/>
            <person name="Li Z."/>
            <person name="Crits-Christoph A."/>
            <person name="Burstein D."/>
            <person name="Anantharaman K."/>
            <person name="Lane K.R."/>
            <person name="Thomas B.C."/>
            <person name="Pan C."/>
            <person name="Northen T.R."/>
            <person name="Banfield J.F."/>
        </authorList>
    </citation>
    <scope>NUCLEOTIDE SEQUENCE [LARGE SCALE GENOMIC DNA]</scope>
    <source>
        <strain evidence="2">NP_2</strain>
    </source>
</reference>
<gene>
    <name evidence="2" type="ORF">E6G99_03460</name>
</gene>